<name>A0A8S2R201_9BILA</name>
<evidence type="ECO:0000313" key="2">
    <source>
        <dbReference type="EMBL" id="CAF4136405.1"/>
    </source>
</evidence>
<sequence>MADLLFDALKSVLLGDSYSVEQESTLHYDDVQDADEKYEDEDKKFEDDNAEIDSDFDIDVETAGSVSQAENLSPEYMTSALEYYDERDEKGNRKHPFTSIVTKRDAAEEQTIRKSGEKFVDDVRKLIPRYNEDQIINQVLKSL</sequence>
<protein>
    <submittedName>
        <fullName evidence="2">Uncharacterized protein</fullName>
    </submittedName>
</protein>
<accession>A0A8S2R201</accession>
<reference evidence="2" key="1">
    <citation type="submission" date="2021-02" db="EMBL/GenBank/DDBJ databases">
        <authorList>
            <person name="Nowell W R."/>
        </authorList>
    </citation>
    <scope>NUCLEOTIDE SEQUENCE</scope>
</reference>
<dbReference type="EMBL" id="CAJOBA010042599">
    <property type="protein sequence ID" value="CAF4136405.1"/>
    <property type="molecule type" value="Genomic_DNA"/>
</dbReference>
<dbReference type="AlphaFoldDB" id="A0A8S2R201"/>
<evidence type="ECO:0000313" key="3">
    <source>
        <dbReference type="Proteomes" id="UP000682733"/>
    </source>
</evidence>
<dbReference type="Proteomes" id="UP000677228">
    <property type="component" value="Unassembled WGS sequence"/>
</dbReference>
<comment type="caution">
    <text evidence="2">The sequence shown here is derived from an EMBL/GenBank/DDBJ whole genome shotgun (WGS) entry which is preliminary data.</text>
</comment>
<evidence type="ECO:0000313" key="1">
    <source>
        <dbReference type="EMBL" id="CAF1325368.1"/>
    </source>
</evidence>
<dbReference type="Proteomes" id="UP000682733">
    <property type="component" value="Unassembled WGS sequence"/>
</dbReference>
<gene>
    <name evidence="1" type="ORF">OVA965_LOCUS29634</name>
    <name evidence="2" type="ORF">TMI583_LOCUS30419</name>
</gene>
<dbReference type="EMBL" id="CAJNOK010020986">
    <property type="protein sequence ID" value="CAF1325368.1"/>
    <property type="molecule type" value="Genomic_DNA"/>
</dbReference>
<organism evidence="2 3">
    <name type="scientific">Didymodactylos carnosus</name>
    <dbReference type="NCBI Taxonomy" id="1234261"/>
    <lineage>
        <taxon>Eukaryota</taxon>
        <taxon>Metazoa</taxon>
        <taxon>Spiralia</taxon>
        <taxon>Gnathifera</taxon>
        <taxon>Rotifera</taxon>
        <taxon>Eurotatoria</taxon>
        <taxon>Bdelloidea</taxon>
        <taxon>Philodinida</taxon>
        <taxon>Philodinidae</taxon>
        <taxon>Didymodactylos</taxon>
    </lineage>
</organism>
<proteinExistence type="predicted"/>